<dbReference type="SUPFAM" id="SSF52425">
    <property type="entry name" value="Cryptochrome/photolyase, N-terminal domain"/>
    <property type="match status" value="1"/>
</dbReference>
<dbReference type="PROSITE" id="PS51645">
    <property type="entry name" value="PHR_CRY_ALPHA_BETA"/>
    <property type="match status" value="1"/>
</dbReference>
<gene>
    <name evidence="9" type="ORF">AB675_11045</name>
</gene>
<feature type="site" description="Electron transfer via tryptophanyl radical" evidence="7">
    <location>
        <position position="434"/>
    </location>
</feature>
<evidence type="ECO:0000256" key="1">
    <source>
        <dbReference type="ARBA" id="ARBA00001932"/>
    </source>
</evidence>
<dbReference type="AlphaFoldDB" id="A0A0N1H2U2"/>
<dbReference type="InterPro" id="IPR036155">
    <property type="entry name" value="Crypto/Photolyase_N_sf"/>
</dbReference>
<dbReference type="OrthoDB" id="435881at2759"/>
<dbReference type="FunFam" id="1.10.579.10:FF:000003">
    <property type="entry name" value="Deoxyribodipyrimidine photo-lyase"/>
    <property type="match status" value="1"/>
</dbReference>
<feature type="binding site" evidence="6">
    <location>
        <begin position="500"/>
        <end position="502"/>
    </location>
    <ligand>
        <name>FAD</name>
        <dbReference type="ChEBI" id="CHEBI:57692"/>
    </ligand>
</feature>
<evidence type="ECO:0000256" key="2">
    <source>
        <dbReference type="ARBA" id="ARBA00005862"/>
    </source>
</evidence>
<dbReference type="GO" id="GO:0043153">
    <property type="term" value="P:entrainment of circadian clock by photoperiod"/>
    <property type="evidence" value="ECO:0007669"/>
    <property type="project" value="TreeGrafter"/>
</dbReference>
<dbReference type="InterPro" id="IPR005101">
    <property type="entry name" value="Cryptochr/Photolyase_FAD-bd"/>
</dbReference>
<dbReference type="GO" id="GO:0006950">
    <property type="term" value="P:response to stress"/>
    <property type="evidence" value="ECO:0007669"/>
    <property type="project" value="UniProtKB-ARBA"/>
</dbReference>
<feature type="binding site" evidence="6">
    <location>
        <begin position="356"/>
        <end position="360"/>
    </location>
    <ligand>
        <name>FAD</name>
        <dbReference type="ChEBI" id="CHEBI:57692"/>
    </ligand>
</feature>
<dbReference type="RefSeq" id="XP_017994480.1">
    <property type="nucleotide sequence ID" value="XM_018139860.1"/>
</dbReference>
<dbReference type="Proteomes" id="UP000038010">
    <property type="component" value="Unassembled WGS sequence"/>
</dbReference>
<keyword evidence="9" id="KW-0456">Lyase</keyword>
<evidence type="ECO:0000256" key="3">
    <source>
        <dbReference type="ARBA" id="ARBA00022630"/>
    </source>
</evidence>
<keyword evidence="10" id="KW-1185">Reference proteome</keyword>
<dbReference type="Gene3D" id="3.40.50.620">
    <property type="entry name" value="HUPs"/>
    <property type="match status" value="1"/>
</dbReference>
<evidence type="ECO:0000256" key="7">
    <source>
        <dbReference type="PIRSR" id="PIRSR602081-2"/>
    </source>
</evidence>
<dbReference type="GO" id="GO:0005634">
    <property type="term" value="C:nucleus"/>
    <property type="evidence" value="ECO:0007669"/>
    <property type="project" value="TreeGrafter"/>
</dbReference>
<dbReference type="GO" id="GO:0005737">
    <property type="term" value="C:cytoplasm"/>
    <property type="evidence" value="ECO:0007669"/>
    <property type="project" value="TreeGrafter"/>
</dbReference>
<dbReference type="EMBL" id="LFJN01000058">
    <property type="protein sequence ID" value="KPI34517.1"/>
    <property type="molecule type" value="Genomic_DNA"/>
</dbReference>
<dbReference type="GO" id="GO:0003904">
    <property type="term" value="F:deoxyribodipyrimidine photo-lyase activity"/>
    <property type="evidence" value="ECO:0007669"/>
    <property type="project" value="TreeGrafter"/>
</dbReference>
<keyword evidence="3 6" id="KW-0285">Flavoprotein</keyword>
<dbReference type="GO" id="GO:0071949">
    <property type="term" value="F:FAD binding"/>
    <property type="evidence" value="ECO:0007669"/>
    <property type="project" value="TreeGrafter"/>
</dbReference>
<dbReference type="Pfam" id="PF00875">
    <property type="entry name" value="DNA_photolyase"/>
    <property type="match status" value="1"/>
</dbReference>
<feature type="site" description="Electron transfer via tryptophanyl radical" evidence="7">
    <location>
        <position position="510"/>
    </location>
</feature>
<comment type="similarity">
    <text evidence="2">Belongs to the DNA photolyase class-1 family.</text>
</comment>
<sequence>MASVIAGTKRKAGPAPEALAQLETNGSSPIKRARVAPDFSDRSLYKDSALEEEHGIILRRYYPPELTNERAKQYATGSLERPIDALAKALSGTKSERQKVSAGDAVIFWFKMDVRTFDNRGLSQAAALAKSKGIPLICVYYCSPQDWEAHLTSAVRVDFTLRCLKILQADLAELDIPLWVEEVPNRREVPARLLDLADKYGAKHIFCNVEYEVDELRREASLVRQALERGIAFDAIHDTCVVDPGELKTGAGGQISVYSPWHRKWCAYLNAHPESLDACPAPEGNPSGTRERLSALFDCDIPSAPQTKSLTAEEKQKFESMWPPGEHEAMDRLQKFIKERISRYHDTRNLPGGDGTSTLSAHLAAGTIAARTCVREALESAPGKKREISDSRKQGHSMWYGEVAWRDFYKHVLCNWPYICMSKPFKPEYSNIEWEYDTEQFKAWTEGRTGFPIVDAAMRQAKESGYMHNRCRMIVASFLAKDLLIDWRMGERWFMENLIDGDFASNNGGWGFSASCGVDPQPYFRIFNPLLQSEKFDTDGSYIRKWVPELKDVKGNAIHDPYGRKAEAIAKKAGYPKPMVVHKDAREKCLTRYKEGIGRSTA</sequence>
<dbReference type="InterPro" id="IPR006050">
    <property type="entry name" value="DNA_photolyase_N"/>
</dbReference>
<feature type="site" description="Electron transfer via tryptophanyl radical" evidence="7">
    <location>
        <position position="487"/>
    </location>
</feature>
<reference evidence="9 10" key="1">
    <citation type="submission" date="2015-06" db="EMBL/GenBank/DDBJ databases">
        <title>Draft genome of the ant-associated black yeast Phialophora attae CBS 131958.</title>
        <authorList>
            <person name="Moreno L.F."/>
            <person name="Stielow B.J."/>
            <person name="de Hoog S."/>
            <person name="Vicente V.A."/>
            <person name="Weiss V.A."/>
            <person name="de Vries M."/>
            <person name="Cruz L.M."/>
            <person name="Souza E.M."/>
        </authorList>
    </citation>
    <scope>NUCLEOTIDE SEQUENCE [LARGE SCALE GENOMIC DNA]</scope>
    <source>
        <strain evidence="9 10">CBS 131958</strain>
    </source>
</reference>
<dbReference type="PANTHER" id="PTHR11455">
    <property type="entry name" value="CRYPTOCHROME"/>
    <property type="match status" value="1"/>
</dbReference>
<evidence type="ECO:0000259" key="8">
    <source>
        <dbReference type="PROSITE" id="PS51645"/>
    </source>
</evidence>
<dbReference type="VEuPathDB" id="FungiDB:AB675_11045"/>
<feature type="binding site" evidence="6">
    <location>
        <position position="344"/>
    </location>
    <ligand>
        <name>FAD</name>
        <dbReference type="ChEBI" id="CHEBI:57692"/>
    </ligand>
</feature>
<dbReference type="Gene3D" id="1.10.579.10">
    <property type="entry name" value="DNA Cyclobutane Dipyrimidine Photolyase, subunit A, domain 3"/>
    <property type="match status" value="1"/>
</dbReference>
<dbReference type="SUPFAM" id="SSF48173">
    <property type="entry name" value="Cryptochrome/photolyase FAD-binding domain"/>
    <property type="match status" value="1"/>
</dbReference>
<protein>
    <submittedName>
        <fullName evidence="9">Deoxyribodipyrimidine photo-lyase</fullName>
    </submittedName>
</protein>
<dbReference type="PROSITE" id="PS00691">
    <property type="entry name" value="DNA_PHOTOLYASES_1_2"/>
    <property type="match status" value="1"/>
</dbReference>
<keyword evidence="5" id="KW-0157">Chromophore</keyword>
<evidence type="ECO:0000256" key="4">
    <source>
        <dbReference type="ARBA" id="ARBA00022827"/>
    </source>
</evidence>
<evidence type="ECO:0000256" key="5">
    <source>
        <dbReference type="ARBA" id="ARBA00022991"/>
    </source>
</evidence>
<accession>A0A0N1H2U2</accession>
<evidence type="ECO:0000313" key="10">
    <source>
        <dbReference type="Proteomes" id="UP000038010"/>
    </source>
</evidence>
<dbReference type="PRINTS" id="PR00147">
    <property type="entry name" value="DNAPHOTLYASE"/>
</dbReference>
<dbReference type="GO" id="GO:0006139">
    <property type="term" value="P:nucleobase-containing compound metabolic process"/>
    <property type="evidence" value="ECO:0007669"/>
    <property type="project" value="UniProtKB-ARBA"/>
</dbReference>
<comment type="caution">
    <text evidence="9">The sequence shown here is derived from an EMBL/GenBank/DDBJ whole genome shotgun (WGS) entry which is preliminary data.</text>
</comment>
<feature type="binding site" evidence="6">
    <location>
        <begin position="402"/>
        <end position="409"/>
    </location>
    <ligand>
        <name>FAD</name>
        <dbReference type="ChEBI" id="CHEBI:57692"/>
    </ligand>
</feature>
<comment type="cofactor">
    <cofactor evidence="1">
        <name>(6R)-5,10-methylene-5,6,7,8-tetrahydrofolate</name>
        <dbReference type="ChEBI" id="CHEBI:15636"/>
    </cofactor>
</comment>
<dbReference type="InterPro" id="IPR014729">
    <property type="entry name" value="Rossmann-like_a/b/a_fold"/>
</dbReference>
<dbReference type="InterPro" id="IPR002081">
    <property type="entry name" value="Cryptochrome/DNA_photolyase_1"/>
</dbReference>
<proteinExistence type="inferred from homology"/>
<keyword evidence="4 6" id="KW-0274">FAD</keyword>
<dbReference type="Gene3D" id="1.25.40.80">
    <property type="match status" value="1"/>
</dbReference>
<comment type="cofactor">
    <cofactor evidence="6">
        <name>FAD</name>
        <dbReference type="ChEBI" id="CHEBI:57692"/>
    </cofactor>
    <text evidence="6">Binds 1 FAD per subunit.</text>
</comment>
<evidence type="ECO:0000256" key="6">
    <source>
        <dbReference type="PIRSR" id="PIRSR602081-1"/>
    </source>
</evidence>
<dbReference type="GO" id="GO:0003677">
    <property type="term" value="F:DNA binding"/>
    <property type="evidence" value="ECO:0007669"/>
    <property type="project" value="TreeGrafter"/>
</dbReference>
<name>A0A0N1H2U2_9EURO</name>
<dbReference type="InterPro" id="IPR018394">
    <property type="entry name" value="DNA_photolyase_1_CS_C"/>
</dbReference>
<dbReference type="InterPro" id="IPR036134">
    <property type="entry name" value="Crypto/Photolyase_FAD-like_sf"/>
</dbReference>
<dbReference type="Pfam" id="PF03441">
    <property type="entry name" value="FAD_binding_7"/>
    <property type="match status" value="1"/>
</dbReference>
<feature type="domain" description="Photolyase/cryptochrome alpha/beta" evidence="8">
    <location>
        <begin position="104"/>
        <end position="241"/>
    </location>
</feature>
<feature type="binding site" evidence="6">
    <location>
        <position position="399"/>
    </location>
    <ligand>
        <name>FAD</name>
        <dbReference type="ChEBI" id="CHEBI:57692"/>
    </ligand>
</feature>
<evidence type="ECO:0000313" key="9">
    <source>
        <dbReference type="EMBL" id="KPI34517.1"/>
    </source>
</evidence>
<dbReference type="PANTHER" id="PTHR11455:SF18">
    <property type="entry name" value="SI:CH1073-390K14.1"/>
    <property type="match status" value="1"/>
</dbReference>
<dbReference type="GeneID" id="28731740"/>
<dbReference type="GO" id="GO:0032922">
    <property type="term" value="P:circadian regulation of gene expression"/>
    <property type="evidence" value="ECO:0007669"/>
    <property type="project" value="TreeGrafter"/>
</dbReference>
<dbReference type="STRING" id="1664694.A0A0N1H2U2"/>
<organism evidence="9 10">
    <name type="scientific">Cyphellophora attinorum</name>
    <dbReference type="NCBI Taxonomy" id="1664694"/>
    <lineage>
        <taxon>Eukaryota</taxon>
        <taxon>Fungi</taxon>
        <taxon>Dikarya</taxon>
        <taxon>Ascomycota</taxon>
        <taxon>Pezizomycotina</taxon>
        <taxon>Eurotiomycetes</taxon>
        <taxon>Chaetothyriomycetidae</taxon>
        <taxon>Chaetothyriales</taxon>
        <taxon>Cyphellophoraceae</taxon>
        <taxon>Cyphellophora</taxon>
    </lineage>
</organism>